<dbReference type="SUPFAM" id="SSF55298">
    <property type="entry name" value="YjgF-like"/>
    <property type="match status" value="1"/>
</dbReference>
<dbReference type="PANTHER" id="PTHR11803:SF58">
    <property type="entry name" value="PROTEIN HMF1-RELATED"/>
    <property type="match status" value="1"/>
</dbReference>
<reference evidence="3 4" key="1">
    <citation type="submission" date="2017-06" db="EMBL/GenBank/DDBJ databases">
        <title>Comparative genomic analysis of Ambrosia Fusariam Clade fungi.</title>
        <authorList>
            <person name="Stajich J.E."/>
            <person name="Carrillo J."/>
            <person name="Kijimoto T."/>
            <person name="Eskalen A."/>
            <person name="O'Donnell K."/>
            <person name="Kasson M."/>
        </authorList>
    </citation>
    <scope>NUCLEOTIDE SEQUENCE [LARGE SCALE GENOMIC DNA]</scope>
    <source>
        <strain evidence="3 4">NRRL62606</strain>
    </source>
</reference>
<dbReference type="PANTHER" id="PTHR11803">
    <property type="entry name" value="2-IMINOBUTANOATE/2-IMINOPROPANOATE DEAMINASE RIDA"/>
    <property type="match status" value="1"/>
</dbReference>
<dbReference type="Proteomes" id="UP000287972">
    <property type="component" value="Unassembled WGS sequence"/>
</dbReference>
<keyword evidence="4" id="KW-1185">Reference proteome</keyword>
<gene>
    <name evidence="3" type="ORF">CEP51_011281</name>
</gene>
<dbReference type="EMBL" id="NKCL01000377">
    <property type="protein sequence ID" value="RSL75001.1"/>
    <property type="molecule type" value="Genomic_DNA"/>
</dbReference>
<dbReference type="GO" id="GO:0005829">
    <property type="term" value="C:cytosol"/>
    <property type="evidence" value="ECO:0007669"/>
    <property type="project" value="TreeGrafter"/>
</dbReference>
<name>A0A428RBV8_9HYPO</name>
<feature type="transmembrane region" description="Helical" evidence="2">
    <location>
        <begin position="62"/>
        <end position="80"/>
    </location>
</feature>
<evidence type="ECO:0000313" key="3">
    <source>
        <dbReference type="EMBL" id="RSL75001.1"/>
    </source>
</evidence>
<sequence length="211" mass="22572">MRNRTCMKQGCQDPPGFINLSSRYEYAFDVPARHQLVNYTLLITLLISQFCKVNRIKMIGTTLLKTTTLVLAAVGAVLAAPSPALQARSKSPITHLGNKGAILSGGVMTKDLVYTSGTVPSVNGTIPEGIEAQVAAVIDNISLILEEAGTSWENAIKTTVFLANMSDFAAMNAVYGRMLPDPKPARTTIQAGKLPGDFLVEIEAIVAQPHC</sequence>
<evidence type="ECO:0000256" key="2">
    <source>
        <dbReference type="SAM" id="Phobius"/>
    </source>
</evidence>
<evidence type="ECO:0000256" key="1">
    <source>
        <dbReference type="ARBA" id="ARBA00010552"/>
    </source>
</evidence>
<proteinExistence type="inferred from homology"/>
<dbReference type="CDD" id="cd00448">
    <property type="entry name" value="YjgF_YER057c_UK114_family"/>
    <property type="match status" value="1"/>
</dbReference>
<keyword evidence="2" id="KW-0472">Membrane</keyword>
<comment type="caution">
    <text evidence="3">The sequence shown here is derived from an EMBL/GenBank/DDBJ whole genome shotgun (WGS) entry which is preliminary data.</text>
</comment>
<keyword evidence="2" id="KW-0812">Transmembrane</keyword>
<dbReference type="AlphaFoldDB" id="A0A428RBV8"/>
<dbReference type="Pfam" id="PF01042">
    <property type="entry name" value="Ribonuc_L-PSP"/>
    <property type="match status" value="1"/>
</dbReference>
<dbReference type="GO" id="GO:0005739">
    <property type="term" value="C:mitochondrion"/>
    <property type="evidence" value="ECO:0007669"/>
    <property type="project" value="TreeGrafter"/>
</dbReference>
<evidence type="ECO:0000313" key="4">
    <source>
        <dbReference type="Proteomes" id="UP000287972"/>
    </source>
</evidence>
<accession>A0A428RBV8</accession>
<comment type="similarity">
    <text evidence="1">Belongs to the RutC family.</text>
</comment>
<dbReference type="InterPro" id="IPR006175">
    <property type="entry name" value="YjgF/YER057c/UK114"/>
</dbReference>
<dbReference type="GO" id="GO:0019239">
    <property type="term" value="F:deaminase activity"/>
    <property type="evidence" value="ECO:0007669"/>
    <property type="project" value="TreeGrafter"/>
</dbReference>
<dbReference type="InterPro" id="IPR035959">
    <property type="entry name" value="RutC-like_sf"/>
</dbReference>
<protein>
    <submittedName>
        <fullName evidence="3">Uncharacterized protein</fullName>
    </submittedName>
</protein>
<organism evidence="3 4">
    <name type="scientific">Fusarium floridanum</name>
    <dbReference type="NCBI Taxonomy" id="1325733"/>
    <lineage>
        <taxon>Eukaryota</taxon>
        <taxon>Fungi</taxon>
        <taxon>Dikarya</taxon>
        <taxon>Ascomycota</taxon>
        <taxon>Pezizomycotina</taxon>
        <taxon>Sordariomycetes</taxon>
        <taxon>Hypocreomycetidae</taxon>
        <taxon>Hypocreales</taxon>
        <taxon>Nectriaceae</taxon>
        <taxon>Fusarium</taxon>
        <taxon>Fusarium solani species complex</taxon>
    </lineage>
</organism>
<keyword evidence="2" id="KW-1133">Transmembrane helix</keyword>
<dbReference type="Gene3D" id="3.30.1330.40">
    <property type="entry name" value="RutC-like"/>
    <property type="match status" value="1"/>
</dbReference>